<comment type="caution">
    <text evidence="2">The sequence shown here is derived from an EMBL/GenBank/DDBJ whole genome shotgun (WGS) entry which is preliminary data.</text>
</comment>
<dbReference type="Proteomes" id="UP000017842">
    <property type="component" value="Unassembled WGS sequence"/>
</dbReference>
<name>V5DWH1_9GAMM</name>
<evidence type="ECO:0000313" key="3">
    <source>
        <dbReference type="Proteomes" id="UP000017842"/>
    </source>
</evidence>
<feature type="transmembrane region" description="Helical" evidence="1">
    <location>
        <begin position="53"/>
        <end position="73"/>
    </location>
</feature>
<proteinExistence type="predicted"/>
<sequence>MLFLSLNIKLVVLLILLVISVSYVPETFASTAGGAKPMPYVAWLDNLRASTSGPVAYTLSLIGIIVSGGILIFGGDLNGFFRTLIFIVLVTALIVAADNTLRTLQAGSEITPPPVLRRDAQPQALLSRPPGDATPLFCPGFEGKVSWR</sequence>
<feature type="transmembrane region" description="Helical" evidence="1">
    <location>
        <begin position="80"/>
        <end position="97"/>
    </location>
</feature>
<gene>
    <name evidence="2" type="ORF">MGMO_93c00440</name>
</gene>
<keyword evidence="1" id="KW-1133">Transmembrane helix</keyword>
<dbReference type="AlphaFoldDB" id="V5DWH1"/>
<organism evidence="2 3">
    <name type="scientific">Methyloglobulus morosus KoM1</name>
    <dbReference type="NCBI Taxonomy" id="1116472"/>
    <lineage>
        <taxon>Bacteria</taxon>
        <taxon>Pseudomonadati</taxon>
        <taxon>Pseudomonadota</taxon>
        <taxon>Gammaproteobacteria</taxon>
        <taxon>Methylococcales</taxon>
        <taxon>Methylococcaceae</taxon>
        <taxon>Methyloglobulus</taxon>
    </lineage>
</organism>
<keyword evidence="3" id="KW-1185">Reference proteome</keyword>
<dbReference type="Pfam" id="PF04956">
    <property type="entry name" value="TrbC"/>
    <property type="match status" value="1"/>
</dbReference>
<evidence type="ECO:0000256" key="1">
    <source>
        <dbReference type="SAM" id="Phobius"/>
    </source>
</evidence>
<reference evidence="2 3" key="1">
    <citation type="journal article" date="2013" name="Genome Announc.">
        <title>Draft Genome Sequence of the Methanotrophic Gammaproteobacterium Methyloglobulus morosus DSM 22980 Strain KoM1.</title>
        <authorList>
            <person name="Poehlein A."/>
            <person name="Deutzmann J.S."/>
            <person name="Daniel R."/>
            <person name="Simeonova D.D."/>
        </authorList>
    </citation>
    <scope>NUCLEOTIDE SEQUENCE [LARGE SCALE GENOMIC DNA]</scope>
    <source>
        <strain evidence="2 3">KoM1</strain>
    </source>
</reference>
<dbReference type="eggNOG" id="COG3838">
    <property type="taxonomic scope" value="Bacteria"/>
</dbReference>
<dbReference type="PATRIC" id="fig|1116472.3.peg.2586"/>
<keyword evidence="1" id="KW-0812">Transmembrane</keyword>
<dbReference type="RefSeq" id="WP_023495295.1">
    <property type="nucleotide sequence ID" value="NZ_AYLO01000089.1"/>
</dbReference>
<accession>V5DWH1</accession>
<evidence type="ECO:0000313" key="2">
    <source>
        <dbReference type="EMBL" id="ESS71686.1"/>
    </source>
</evidence>
<keyword evidence="1" id="KW-0472">Membrane</keyword>
<dbReference type="EMBL" id="AYLO01000089">
    <property type="protein sequence ID" value="ESS71686.1"/>
    <property type="molecule type" value="Genomic_DNA"/>
</dbReference>
<protein>
    <submittedName>
        <fullName evidence="2">Type IV secretory pathway, VirB2 component</fullName>
    </submittedName>
</protein>
<dbReference type="STRING" id="1116472.MGMO_93c00440"/>
<dbReference type="OrthoDB" id="8708725at2"/>
<dbReference type="InterPro" id="IPR007039">
    <property type="entry name" value="TrbC/VirB2"/>
</dbReference>